<feature type="region of interest" description="Disordered" evidence="1">
    <location>
        <begin position="1"/>
        <end position="98"/>
    </location>
</feature>
<protein>
    <submittedName>
        <fullName evidence="2">Uncharacterized protein</fullName>
    </submittedName>
</protein>
<dbReference type="Proteomes" id="UP000191522">
    <property type="component" value="Unassembled WGS sequence"/>
</dbReference>
<feature type="compositionally biased region" description="Polar residues" evidence="1">
    <location>
        <begin position="725"/>
        <end position="737"/>
    </location>
</feature>
<feature type="region of interest" description="Disordered" evidence="1">
    <location>
        <begin position="499"/>
        <end position="636"/>
    </location>
</feature>
<feature type="compositionally biased region" description="Acidic residues" evidence="1">
    <location>
        <begin position="551"/>
        <end position="564"/>
    </location>
</feature>
<dbReference type="AlphaFoldDB" id="A0A1V6PG97"/>
<comment type="caution">
    <text evidence="2">The sequence shown here is derived from an EMBL/GenBank/DDBJ whole genome shotgun (WGS) entry which is preliminary data.</text>
</comment>
<evidence type="ECO:0000313" key="2">
    <source>
        <dbReference type="EMBL" id="OQD76065.1"/>
    </source>
</evidence>
<keyword evidence="3" id="KW-1185">Reference proteome</keyword>
<feature type="compositionally biased region" description="Low complexity" evidence="1">
    <location>
        <begin position="710"/>
        <end position="724"/>
    </location>
</feature>
<feature type="region of interest" description="Disordered" evidence="1">
    <location>
        <begin position="285"/>
        <end position="346"/>
    </location>
</feature>
<reference evidence="3" key="1">
    <citation type="journal article" date="2017" name="Nat. Microbiol.">
        <title>Global analysis of biosynthetic gene clusters reveals vast potential of secondary metabolite production in Penicillium species.</title>
        <authorList>
            <person name="Nielsen J.C."/>
            <person name="Grijseels S."/>
            <person name="Prigent S."/>
            <person name="Ji B."/>
            <person name="Dainat J."/>
            <person name="Nielsen K.F."/>
            <person name="Frisvad J.C."/>
            <person name="Workman M."/>
            <person name="Nielsen J."/>
        </authorList>
    </citation>
    <scope>NUCLEOTIDE SEQUENCE [LARGE SCALE GENOMIC DNA]</scope>
    <source>
        <strain evidence="3">IBT 11843</strain>
    </source>
</reference>
<feature type="compositionally biased region" description="Polar residues" evidence="1">
    <location>
        <begin position="502"/>
        <end position="511"/>
    </location>
</feature>
<name>A0A1V6PG97_PENDC</name>
<dbReference type="EMBL" id="MDYL01000005">
    <property type="protein sequence ID" value="OQD76065.1"/>
    <property type="molecule type" value="Genomic_DNA"/>
</dbReference>
<feature type="compositionally biased region" description="Basic residues" evidence="1">
    <location>
        <begin position="656"/>
        <end position="666"/>
    </location>
</feature>
<accession>A0A1V6PG97</accession>
<feature type="compositionally biased region" description="Basic and acidic residues" evidence="1">
    <location>
        <begin position="76"/>
        <end position="86"/>
    </location>
</feature>
<feature type="compositionally biased region" description="Polar residues" evidence="1">
    <location>
        <begin position="681"/>
        <end position="696"/>
    </location>
</feature>
<feature type="region of interest" description="Disordered" evidence="1">
    <location>
        <begin position="649"/>
        <end position="777"/>
    </location>
</feature>
<feature type="compositionally biased region" description="Polar residues" evidence="1">
    <location>
        <begin position="588"/>
        <end position="601"/>
    </location>
</feature>
<dbReference type="OrthoDB" id="5394108at2759"/>
<organism evidence="2 3">
    <name type="scientific">Penicillium decumbens</name>
    <dbReference type="NCBI Taxonomy" id="69771"/>
    <lineage>
        <taxon>Eukaryota</taxon>
        <taxon>Fungi</taxon>
        <taxon>Dikarya</taxon>
        <taxon>Ascomycota</taxon>
        <taxon>Pezizomycotina</taxon>
        <taxon>Eurotiomycetes</taxon>
        <taxon>Eurotiomycetidae</taxon>
        <taxon>Eurotiales</taxon>
        <taxon>Aspergillaceae</taxon>
        <taxon>Penicillium</taxon>
    </lineage>
</organism>
<feature type="region of interest" description="Disordered" evidence="1">
    <location>
        <begin position="444"/>
        <end position="472"/>
    </location>
</feature>
<dbReference type="STRING" id="69771.A0A1V6PG97"/>
<dbReference type="OMA" id="RTIYRFP"/>
<evidence type="ECO:0000313" key="3">
    <source>
        <dbReference type="Proteomes" id="UP000191522"/>
    </source>
</evidence>
<feature type="compositionally biased region" description="Basic residues" evidence="1">
    <location>
        <begin position="50"/>
        <end position="75"/>
    </location>
</feature>
<feature type="compositionally biased region" description="Basic and acidic residues" evidence="1">
    <location>
        <begin position="286"/>
        <end position="302"/>
    </location>
</feature>
<gene>
    <name evidence="2" type="ORF">PENDEC_c005G01635</name>
</gene>
<sequence length="926" mass="100870">MRTRSHPVSPGGLVSLDDVPPRRRITRSMSAQPQDAEPGSGAVEAAKPKPTPKTRNTRAKSTRGKKTKKTSRRPTKSAEPEQKDEASVATEEVGQDDIQMVGPPQTAISGEHGTPLITIPEDSAVETRLPADLMQDVENVVPTILETASPAQSPVANIGEPASEIDHLDPLAVEYHFLLSGFGPSVTFSEPNADQPAAEQSHEDRALQDDPISVIPSVENSYPEFVTVPISRTSPLRPSKFERSQVLRPQNATPIRRSYSKISQIRRTEAYGRINRTLYRLPDLLTRNDSDGEAPPQDRHQVAETQENVAVIANPATPETARPSIPMTAPPAAHVDDPTESPNASPSWSRWIFNNVSRKWTNIRERIVPHPHPTADIQTATEAVEAVERVAAPTPSSETNVDAVTAPDVTSTAALAAMLARSTHRLRRASSLSYYPRNRQPHARIPVPRRIDPDRPVAVAKPRPEPTPAPRALGYDLFPAGFDPELLKRCYARGTNPHLVQPSATDAQNVPSKAPSKGPEYVSSEDESLKLKRKLSSPETIPNPAGCSYGIDEEYFSFTEEEWEEAARKEAKKIGQPATKKRRIDTAQPKTPNNALTSMSPSKGPEYVSSENESSLKRKRSSPETIPNPAGCSYGIDEEYFSFTDEEIDEAEKLSAKRKAQHATKKQRIDAAQPHRRATARPNTPSAPLNTMSPSQRPGFVPNRRGTYAPPDLSLIDSSGLISGTESSPITQASPEQTLPAEMAPNAPEAPETTADTESDEADGVAHYPSPLTRARHKAELFKPKTPSRLREAHPFGSSFASATTASPSFFGVTTGTPSNFGTSTNNPFNLGEFASSPFYSDPMSIASTLEPVTPGDDADWLRELCPGIDITRLRWPETVTLAETLGIDYAAAEIVNENVDALKDAEAVAAWKKMFEGFQQGELVF</sequence>
<evidence type="ECO:0000256" key="1">
    <source>
        <dbReference type="SAM" id="MobiDB-lite"/>
    </source>
</evidence>
<proteinExistence type="predicted"/>
<feature type="compositionally biased region" description="Low complexity" evidence="1">
    <location>
        <begin position="740"/>
        <end position="754"/>
    </location>
</feature>